<dbReference type="EMBL" id="CAJOBC010007825">
    <property type="protein sequence ID" value="CAF3944385.1"/>
    <property type="molecule type" value="Genomic_DNA"/>
</dbReference>
<keyword evidence="3" id="KW-1185">Reference proteome</keyword>
<dbReference type="Proteomes" id="UP000663829">
    <property type="component" value="Unassembled WGS sequence"/>
</dbReference>
<dbReference type="AlphaFoldDB" id="A0A814UVB9"/>
<protein>
    <submittedName>
        <fullName evidence="1">Uncharacterized protein</fullName>
    </submittedName>
</protein>
<evidence type="ECO:0000313" key="3">
    <source>
        <dbReference type="Proteomes" id="UP000663829"/>
    </source>
</evidence>
<evidence type="ECO:0000313" key="1">
    <source>
        <dbReference type="EMBL" id="CAF1180169.1"/>
    </source>
</evidence>
<organism evidence="1 3">
    <name type="scientific">Didymodactylos carnosus</name>
    <dbReference type="NCBI Taxonomy" id="1234261"/>
    <lineage>
        <taxon>Eukaryota</taxon>
        <taxon>Metazoa</taxon>
        <taxon>Spiralia</taxon>
        <taxon>Gnathifera</taxon>
        <taxon>Rotifera</taxon>
        <taxon>Eurotatoria</taxon>
        <taxon>Bdelloidea</taxon>
        <taxon>Philodinida</taxon>
        <taxon>Philodinidae</taxon>
        <taxon>Didymodactylos</taxon>
    </lineage>
</organism>
<dbReference type="EMBL" id="CAJNOQ010007826">
    <property type="protein sequence ID" value="CAF1180169.1"/>
    <property type="molecule type" value="Genomic_DNA"/>
</dbReference>
<name>A0A814UVB9_9BILA</name>
<proteinExistence type="predicted"/>
<dbReference type="Proteomes" id="UP000681722">
    <property type="component" value="Unassembled WGS sequence"/>
</dbReference>
<accession>A0A814UVB9</accession>
<gene>
    <name evidence="1" type="ORF">GPM918_LOCUS22659</name>
    <name evidence="2" type="ORF">SRO942_LOCUS22653</name>
</gene>
<dbReference type="SUPFAM" id="SSF51445">
    <property type="entry name" value="(Trans)glycosidases"/>
    <property type="match status" value="1"/>
</dbReference>
<comment type="caution">
    <text evidence="1">The sequence shown here is derived from an EMBL/GenBank/DDBJ whole genome shotgun (WGS) entry which is preliminary data.</text>
</comment>
<sequence length="769" mass="87923">LTGIVFGEIKDDDQLHISLSTSGEYNISIGNRQWLQSSRTAFYANNYWYSTENNTLTLIRTSMLSGQDEFGNWQDMIYLWKLSSVNITTRIRTYLNQQFILFYQDFNQELSSGTMQLGMDLVRTVFPSFMIQSNDIKRGYISYGGMMFGDTEKHAGKWDTTTAFIKDGISGGPLVIFDQQNHVLVLSSFSEFMSTSLSHRGMAGGSIEFGVMGSIDPIPSNYTNSFIIYYGNNGINDAVHNWGLTLRKYYNKTDDDRLNDVTINYLGYYTDNGAYYYYHTELNLNYQQTILALSKHIHEIGLPVRYFQYDSWFYYKGIGDGVSEWESRPDIFPDGMAQLNNKVQLPIGAHNRYWASNTTYAKDNGGKYDFLIDKINQKSLPVGNDSFWTDLFYTARTKWGLVMYEQDWMNHQTIDFNYLRVDARLGRQWLMSMGKAADEQNLNIQYCMSLSRHALQSVEIPRVTQARVSDDYYVHLVDHRPQWKIGITSMFAHALGIAPYKDVFWSTSEQPQNPYKNASEPNPDLQILISTLSMGPVTPGDRIGYFDVDRIMKCCNEDGLILKPNRPLTMIDKLLQDWSMNDGTSQGELYSTYSTVGPDDSPYRFYILFASNMKSNYDIYPQDLGISVPYLSLSYVAWSWNNPFELIKFNSNNSLSITKNACGTNDQNSFCLWYISPVFQFSQPSVSSYSLLGELNKWVPVSKQRFESLEVPKSNDRITFNVRGSSLEYTQFLVYSESLGGVIILPCQLSSDGNGQIVITTQSAICLPS</sequence>
<evidence type="ECO:0000313" key="2">
    <source>
        <dbReference type="EMBL" id="CAF3944385.1"/>
    </source>
</evidence>
<dbReference type="InterPro" id="IPR017853">
    <property type="entry name" value="GH"/>
</dbReference>
<reference evidence="1" key="1">
    <citation type="submission" date="2021-02" db="EMBL/GenBank/DDBJ databases">
        <authorList>
            <person name="Nowell W R."/>
        </authorList>
    </citation>
    <scope>NUCLEOTIDE SEQUENCE</scope>
</reference>
<dbReference type="OrthoDB" id="41905at2759"/>
<feature type="non-terminal residue" evidence="1">
    <location>
        <position position="1"/>
    </location>
</feature>